<sequence>MKKFLKRLFLLLLASIICVTVIFHKRIYLLYGIASKYISLEKEIDNMNDAFSIEPIENIDYKDITYKNTNGVSLTLDIYSPLKNIYKKSPVILYVHGGSWVYGDKSLPTALTPVLDTFREQGYTIISTSYELMRNKENFSKQVSDIKDTIRWIYKNASQYNFDTDEIGLLGISSGAHLSLMAAYSDSENFVDSQELKDYPSKVKYLIDFAGPTDLSILNTTNLNFDLSKIFSSITNKDEVIQEFNPINYVSSNVPETLIIHSKSDSLVPFESSEKLAEKCDEVKAKSKLIALNSSSHDLSEISSDDIINISKGLLFFVISNSPL</sequence>
<dbReference type="GO" id="GO:0016787">
    <property type="term" value="F:hydrolase activity"/>
    <property type="evidence" value="ECO:0007669"/>
    <property type="project" value="UniProtKB-KW"/>
</dbReference>
<evidence type="ECO:0000313" key="4">
    <source>
        <dbReference type="EMBL" id="NAS17757.1"/>
    </source>
</evidence>
<evidence type="ECO:0000256" key="1">
    <source>
        <dbReference type="ARBA" id="ARBA00022801"/>
    </source>
</evidence>
<comment type="caution">
    <text evidence="3">The sequence shown here is derived from an EMBL/GenBank/DDBJ whole genome shotgun (WGS) entry which is preliminary data.</text>
</comment>
<gene>
    <name evidence="3" type="ORF">CBU02nite_04540</name>
    <name evidence="4" type="ORF">GND98_007690</name>
</gene>
<dbReference type="Pfam" id="PF20434">
    <property type="entry name" value="BD-FAE"/>
    <property type="match status" value="1"/>
</dbReference>
<dbReference type="Gene3D" id="3.40.50.1820">
    <property type="entry name" value="alpha/beta hydrolase"/>
    <property type="match status" value="1"/>
</dbReference>
<name>A0A512TIN4_CLOBU</name>
<dbReference type="EMBL" id="BKBC01000004">
    <property type="protein sequence ID" value="GEQ19948.1"/>
    <property type="molecule type" value="Genomic_DNA"/>
</dbReference>
<dbReference type="PANTHER" id="PTHR48081">
    <property type="entry name" value="AB HYDROLASE SUPERFAMILY PROTEIN C4A8.06C"/>
    <property type="match status" value="1"/>
</dbReference>
<dbReference type="InterPro" id="IPR049492">
    <property type="entry name" value="BD-FAE-like_dom"/>
</dbReference>
<feature type="domain" description="BD-FAE-like" evidence="2">
    <location>
        <begin position="76"/>
        <end position="279"/>
    </location>
</feature>
<dbReference type="Proteomes" id="UP000474042">
    <property type="component" value="Unassembled WGS sequence"/>
</dbReference>
<dbReference type="AlphaFoldDB" id="A0A512TIN4"/>
<reference evidence="3 5" key="1">
    <citation type="submission" date="2019-07" db="EMBL/GenBank/DDBJ databases">
        <title>Whole genome shotgun sequence of Clostridium butyricum NBRC 3858.</title>
        <authorList>
            <person name="Hosoyama A."/>
            <person name="Uohara A."/>
            <person name="Ohji S."/>
            <person name="Ichikawa N."/>
        </authorList>
    </citation>
    <scope>NUCLEOTIDE SEQUENCE [LARGE SCALE GENOMIC DNA]</scope>
    <source>
        <strain evidence="3 5">NBRC 3858</strain>
    </source>
</reference>
<dbReference type="SUPFAM" id="SSF53474">
    <property type="entry name" value="alpha/beta-Hydrolases"/>
    <property type="match status" value="1"/>
</dbReference>
<dbReference type="RefSeq" id="WP_003406945.1">
    <property type="nucleotide sequence ID" value="NZ_BKBB01000027.1"/>
</dbReference>
<organism evidence="3 5">
    <name type="scientific">Clostridium butyricum</name>
    <dbReference type="NCBI Taxonomy" id="1492"/>
    <lineage>
        <taxon>Bacteria</taxon>
        <taxon>Bacillati</taxon>
        <taxon>Bacillota</taxon>
        <taxon>Clostridia</taxon>
        <taxon>Eubacteriales</taxon>
        <taxon>Clostridiaceae</taxon>
        <taxon>Clostridium</taxon>
    </lineage>
</organism>
<dbReference type="Proteomes" id="UP000321089">
    <property type="component" value="Unassembled WGS sequence"/>
</dbReference>
<dbReference type="EMBL" id="WOFV02000018">
    <property type="protein sequence ID" value="NAS17757.1"/>
    <property type="molecule type" value="Genomic_DNA"/>
</dbReference>
<keyword evidence="1 4" id="KW-0378">Hydrolase</keyword>
<evidence type="ECO:0000313" key="5">
    <source>
        <dbReference type="Proteomes" id="UP000321089"/>
    </source>
</evidence>
<proteinExistence type="predicted"/>
<dbReference type="InterPro" id="IPR050300">
    <property type="entry name" value="GDXG_lipolytic_enzyme"/>
</dbReference>
<evidence type="ECO:0000259" key="2">
    <source>
        <dbReference type="Pfam" id="PF20434"/>
    </source>
</evidence>
<dbReference type="InterPro" id="IPR029058">
    <property type="entry name" value="AB_hydrolase_fold"/>
</dbReference>
<dbReference type="PANTHER" id="PTHR48081:SF13">
    <property type="entry name" value="ALPHA_BETA HYDROLASE"/>
    <property type="match status" value="1"/>
</dbReference>
<accession>A0A512TIN4</accession>
<protein>
    <submittedName>
        <fullName evidence="4">Alpha/beta hydrolase fold domain-containing protein</fullName>
    </submittedName>
</protein>
<evidence type="ECO:0000313" key="6">
    <source>
        <dbReference type="Proteomes" id="UP000474042"/>
    </source>
</evidence>
<evidence type="ECO:0000313" key="3">
    <source>
        <dbReference type="EMBL" id="GEQ19948.1"/>
    </source>
</evidence>
<reference evidence="4 6" key="2">
    <citation type="submission" date="2020-01" db="EMBL/GenBank/DDBJ databases">
        <title>Genome sequence of a 1,3-propanediol producer, Clostridium butyricum S3.</title>
        <authorList>
            <person name="Zhou J."/>
        </authorList>
    </citation>
    <scope>NUCLEOTIDE SEQUENCE [LARGE SCALE GENOMIC DNA]</scope>
    <source>
        <strain evidence="4 6">S3</strain>
    </source>
</reference>